<protein>
    <submittedName>
        <fullName evidence="1">DUF6445 family protein</fullName>
    </submittedName>
</protein>
<keyword evidence="2" id="KW-1185">Reference proteome</keyword>
<evidence type="ECO:0000313" key="1">
    <source>
        <dbReference type="EMBL" id="MEK8033220.1"/>
    </source>
</evidence>
<reference evidence="1 2" key="1">
    <citation type="submission" date="2024-04" db="EMBL/GenBank/DDBJ databases">
        <title>Novel species of the genus Ideonella isolated from streams.</title>
        <authorList>
            <person name="Lu H."/>
        </authorList>
    </citation>
    <scope>NUCLEOTIDE SEQUENCE [LARGE SCALE GENOMIC DNA]</scope>
    <source>
        <strain evidence="1 2">DXS29W</strain>
    </source>
</reference>
<gene>
    <name evidence="1" type="ORF">AACH06_20565</name>
</gene>
<dbReference type="Pfam" id="PF20043">
    <property type="entry name" value="DUF6445"/>
    <property type="match status" value="1"/>
</dbReference>
<dbReference type="InterPro" id="IPR045617">
    <property type="entry name" value="DUF6445"/>
</dbReference>
<dbReference type="EMBL" id="JBBUTG010000015">
    <property type="protein sequence ID" value="MEK8033220.1"/>
    <property type="molecule type" value="Genomic_DNA"/>
</dbReference>
<proteinExistence type="predicted"/>
<sequence length="236" mass="26308">MPIASLPPRPAHPPAPKAHRLIYRPPVLGKEYWVLDDVLPDPMAVRERLLARQDWVEGAPKRPESWPGRRAQPALTPEELAPIEAWAKAQTGQKRLFAVSAAAGTGNMLNHNCVQLVGANDAGPRPHTDARRLCRFAAVLYLHPNVPDHCGTGFYRVRLPDGQLGGNTIPARFDNLVEALDTRFVPPNLFVLDQAVDHRFNRLLLYRADLIHSATAYWGGDDPADQRMAVVLFWMS</sequence>
<evidence type="ECO:0000313" key="2">
    <source>
        <dbReference type="Proteomes" id="UP001371218"/>
    </source>
</evidence>
<organism evidence="1 2">
    <name type="scientific">Ideonella lacteola</name>
    <dbReference type="NCBI Taxonomy" id="2984193"/>
    <lineage>
        <taxon>Bacteria</taxon>
        <taxon>Pseudomonadati</taxon>
        <taxon>Pseudomonadota</taxon>
        <taxon>Betaproteobacteria</taxon>
        <taxon>Burkholderiales</taxon>
        <taxon>Sphaerotilaceae</taxon>
        <taxon>Ideonella</taxon>
    </lineage>
</organism>
<accession>A0ABU9BTB4</accession>
<dbReference type="RefSeq" id="WP_341427642.1">
    <property type="nucleotide sequence ID" value="NZ_JBBUTG010000015.1"/>
</dbReference>
<dbReference type="Proteomes" id="UP001371218">
    <property type="component" value="Unassembled WGS sequence"/>
</dbReference>
<name>A0ABU9BTB4_9BURK</name>
<comment type="caution">
    <text evidence="1">The sequence shown here is derived from an EMBL/GenBank/DDBJ whole genome shotgun (WGS) entry which is preliminary data.</text>
</comment>